<feature type="transmembrane region" description="Helical" evidence="5">
    <location>
        <begin position="9"/>
        <end position="30"/>
    </location>
</feature>
<evidence type="ECO:0000256" key="5">
    <source>
        <dbReference type="SAM" id="Phobius"/>
    </source>
</evidence>
<name>A0A2G1QQ65_9HYPH</name>
<feature type="transmembrane region" description="Helical" evidence="5">
    <location>
        <begin position="191"/>
        <end position="211"/>
    </location>
</feature>
<evidence type="ECO:0000259" key="6">
    <source>
        <dbReference type="Pfam" id="PF00892"/>
    </source>
</evidence>
<keyword evidence="8" id="KW-1185">Reference proteome</keyword>
<dbReference type="PANTHER" id="PTHR32322:SF9">
    <property type="entry name" value="AMINO-ACID METABOLITE EFFLUX PUMP-RELATED"/>
    <property type="match status" value="1"/>
</dbReference>
<dbReference type="OrthoDB" id="9810556at2"/>
<dbReference type="Pfam" id="PF00892">
    <property type="entry name" value="EamA"/>
    <property type="match status" value="2"/>
</dbReference>
<dbReference type="PANTHER" id="PTHR32322">
    <property type="entry name" value="INNER MEMBRANE TRANSPORTER"/>
    <property type="match status" value="1"/>
</dbReference>
<feature type="transmembrane region" description="Helical" evidence="5">
    <location>
        <begin position="262"/>
        <end position="281"/>
    </location>
</feature>
<keyword evidence="3 5" id="KW-1133">Transmembrane helix</keyword>
<evidence type="ECO:0000256" key="3">
    <source>
        <dbReference type="ARBA" id="ARBA00022989"/>
    </source>
</evidence>
<feature type="transmembrane region" description="Helical" evidence="5">
    <location>
        <begin position="287"/>
        <end position="308"/>
    </location>
</feature>
<dbReference type="EMBL" id="PDVP01000003">
    <property type="protein sequence ID" value="PHP67619.1"/>
    <property type="molecule type" value="Genomic_DNA"/>
</dbReference>
<feature type="domain" description="EamA" evidence="6">
    <location>
        <begin position="154"/>
        <end position="302"/>
    </location>
</feature>
<dbReference type="InterPro" id="IPR037185">
    <property type="entry name" value="EmrE-like"/>
</dbReference>
<evidence type="ECO:0000256" key="2">
    <source>
        <dbReference type="ARBA" id="ARBA00022692"/>
    </source>
</evidence>
<feature type="transmembrane region" description="Helical" evidence="5">
    <location>
        <begin position="36"/>
        <end position="53"/>
    </location>
</feature>
<keyword evidence="2 5" id="KW-0812">Transmembrane</keyword>
<sequence>MNGRTWGELILLGAIWGGAFFFGRIAVAEFHPLDLVFFRVLLAALALHVFLAATGNPLRLNRRMAINLVILSVLNNVIPFSLIFTGQTVLGAGLASIINATTPFWTAIAAQLLTADEKLTVNKLVGIGLGIGGAAVIVGPSVAGHLDGPAWPKFAILGATVSYALAALFARRLRGMAPAHLAAGQLTSSAAIMLVIVLLTSSSAIHWTSFFDWTGGRPAAAIHLTAISMRAWAAVAALAFVSTAFAYILYFRIIAAAGATNASLVTLIVPASALVLGIAFLGEQPDILELAGLGLIAAGLVTIDGRLVSRR</sequence>
<evidence type="ECO:0000256" key="1">
    <source>
        <dbReference type="ARBA" id="ARBA00004141"/>
    </source>
</evidence>
<evidence type="ECO:0000313" key="8">
    <source>
        <dbReference type="Proteomes" id="UP000221168"/>
    </source>
</evidence>
<dbReference type="AlphaFoldDB" id="A0A2G1QQ65"/>
<keyword evidence="4 5" id="KW-0472">Membrane</keyword>
<comment type="caution">
    <text evidence="7">The sequence shown here is derived from an EMBL/GenBank/DDBJ whole genome shotgun (WGS) entry which is preliminary data.</text>
</comment>
<feature type="transmembrane region" description="Helical" evidence="5">
    <location>
        <begin position="124"/>
        <end position="144"/>
    </location>
</feature>
<comment type="subcellular location">
    <subcellularLocation>
        <location evidence="1">Membrane</location>
        <topology evidence="1">Multi-pass membrane protein</topology>
    </subcellularLocation>
</comment>
<dbReference type="SUPFAM" id="SSF103481">
    <property type="entry name" value="Multidrug resistance efflux transporter EmrE"/>
    <property type="match status" value="2"/>
</dbReference>
<feature type="transmembrane region" description="Helical" evidence="5">
    <location>
        <begin position="231"/>
        <end position="250"/>
    </location>
</feature>
<dbReference type="InterPro" id="IPR000620">
    <property type="entry name" value="EamA_dom"/>
</dbReference>
<feature type="transmembrane region" description="Helical" evidence="5">
    <location>
        <begin position="65"/>
        <end position="84"/>
    </location>
</feature>
<evidence type="ECO:0000256" key="4">
    <source>
        <dbReference type="ARBA" id="ARBA00023136"/>
    </source>
</evidence>
<organism evidence="7 8">
    <name type="scientific">Zhengella mangrovi</name>
    <dbReference type="NCBI Taxonomy" id="1982044"/>
    <lineage>
        <taxon>Bacteria</taxon>
        <taxon>Pseudomonadati</taxon>
        <taxon>Pseudomonadota</taxon>
        <taxon>Alphaproteobacteria</taxon>
        <taxon>Hyphomicrobiales</taxon>
        <taxon>Notoacmeibacteraceae</taxon>
        <taxon>Zhengella</taxon>
    </lineage>
</organism>
<dbReference type="InterPro" id="IPR050638">
    <property type="entry name" value="AA-Vitamin_Transporters"/>
</dbReference>
<feature type="domain" description="EamA" evidence="6">
    <location>
        <begin position="10"/>
        <end position="138"/>
    </location>
</feature>
<feature type="transmembrane region" description="Helical" evidence="5">
    <location>
        <begin position="150"/>
        <end position="170"/>
    </location>
</feature>
<protein>
    <submittedName>
        <fullName evidence="7">EamA family transporter</fullName>
    </submittedName>
</protein>
<gene>
    <name evidence="7" type="ORF">CSC94_07930</name>
</gene>
<feature type="transmembrane region" description="Helical" evidence="5">
    <location>
        <begin position="90"/>
        <end position="112"/>
    </location>
</feature>
<reference evidence="7 8" key="1">
    <citation type="submission" date="2017-10" db="EMBL/GenBank/DDBJ databases">
        <title>Sedimentibacterium mangrovi gen. nov., sp. nov., a novel member of family Phyllobacteriacea isolated from mangrove sediment.</title>
        <authorList>
            <person name="Liao H."/>
            <person name="Tian Y."/>
        </authorList>
    </citation>
    <scope>NUCLEOTIDE SEQUENCE [LARGE SCALE GENOMIC DNA]</scope>
    <source>
        <strain evidence="7 8">X9-2-2</strain>
    </source>
</reference>
<accession>A0A2G1QQ65</accession>
<dbReference type="GO" id="GO:0016020">
    <property type="term" value="C:membrane"/>
    <property type="evidence" value="ECO:0007669"/>
    <property type="project" value="UniProtKB-SubCell"/>
</dbReference>
<proteinExistence type="predicted"/>
<dbReference type="Proteomes" id="UP000221168">
    <property type="component" value="Unassembled WGS sequence"/>
</dbReference>
<evidence type="ECO:0000313" key="7">
    <source>
        <dbReference type="EMBL" id="PHP67619.1"/>
    </source>
</evidence>